<feature type="domain" description="DM13" evidence="4">
    <location>
        <begin position="163"/>
        <end position="270"/>
    </location>
</feature>
<feature type="compositionally biased region" description="Polar residues" evidence="2">
    <location>
        <begin position="482"/>
        <end position="492"/>
    </location>
</feature>
<protein>
    <submittedName>
        <fullName evidence="5">AGAP003513-PA-like protein</fullName>
    </submittedName>
</protein>
<dbReference type="EMBL" id="KE525269">
    <property type="protein sequence ID" value="KFB44164.1"/>
    <property type="molecule type" value="Genomic_DNA"/>
</dbReference>
<feature type="compositionally biased region" description="Low complexity" evidence="2">
    <location>
        <begin position="988"/>
        <end position="998"/>
    </location>
</feature>
<feature type="region of interest" description="Disordered" evidence="2">
    <location>
        <begin position="981"/>
        <end position="1005"/>
    </location>
</feature>
<evidence type="ECO:0000313" key="5">
    <source>
        <dbReference type="EMBL" id="KFB44164.1"/>
    </source>
</evidence>
<dbReference type="InterPro" id="IPR005018">
    <property type="entry name" value="DOMON_domain"/>
</dbReference>
<gene>
    <name evidence="5" type="ORF">ZHAS_00012003</name>
</gene>
<dbReference type="OMA" id="CHENDYM"/>
<dbReference type="CDD" id="cd09631">
    <property type="entry name" value="DOMON_DOH"/>
    <property type="match status" value="1"/>
</dbReference>
<dbReference type="VEuPathDB" id="VectorBase:ASIS012673"/>
<feature type="compositionally biased region" description="Low complexity" evidence="2">
    <location>
        <begin position="507"/>
        <end position="522"/>
    </location>
</feature>
<dbReference type="PANTHER" id="PTHR24036">
    <property type="entry name" value="SKELETOR-RELATED"/>
    <property type="match status" value="1"/>
</dbReference>
<dbReference type="Proteomes" id="UP000030765">
    <property type="component" value="Unassembled WGS sequence"/>
</dbReference>
<feature type="region of interest" description="Disordered" evidence="2">
    <location>
        <begin position="1234"/>
        <end position="1254"/>
    </location>
</feature>
<feature type="compositionally biased region" description="Basic residues" evidence="2">
    <location>
        <begin position="835"/>
        <end position="846"/>
    </location>
</feature>
<sequence>MAHSLGGPFRVTAHLSLDAYVNSLRRFSHLPGRLLVAQANGLQGYYGTKIGDLTELHHGVSGSVYAVDARTLFLKNFNYDGEGPAAYFYVGNTRAPSNKGAHRLRDERGRAGVLRRYRNEDITLSLPEGKTLRDIRWFSIWCDDFSVNFGDVQIRNDLDFPRPTKIAGLSGVHDVSSDNIVIVDAQTLLVPNFSYDGEAPDAKFWVGRGAAPTSQGIRIPDENGKETPLRRYDKKTIVLTLPGDLTVFDIGHFGVWCEAFTVDFGHVRIPDQINVPPSLKMLGISPQSKLNCEVLLDDLAFEVRWAVAGESVVVQLVAKLDDGEYMSFGVSPNPQQSQMIGADVAVVWVDKATGKGYAQDYYLDAKSQCSGGRGSCPDTRITESSNSIRLLNAAMVNGYSIVTYQRPLRASDHLDLPIFTNASQAIIWAVGPLNQRYEVSYHSHYLKGTKLVDFGRQPYWNCPTPESDQNRGTPEPAYGGPQSPQKLASSSNYGGGNRREDVANSVQQQQRPQAPATARPPAKAGAWDIPPIQCYEPEDGVFYAQLGPTGGKQGYPAITGHVGWGISWYINGLLIPEINVVRGKTYTFVVEGGLDSNVPAKYHPFYITDDSVGGYEHQSEEDRKNIRIFAGVHRSRSGKLVPTGVGRLCNWTPNPDGPPADEYPSFGAYQRSLSLKCDAGEPGIITWTPDADTPDTVYYQCYTHRYIGWRINVHDACDVAQPSELDEVYVEPNEGISVEESIRHESKVLPADNFLQQHENFLQKHELDLIKHHKMNPDAPKPDQAGLFDVNLEEHPEMTRIIEDGIRAAEELEEKLRSNQTAGLEGGVNQTIAHQHVHHHHAHHHGPPPPPGHRYPPGAPHHHGGSAKPILSSSGLPVYLRPPNGGPMFRPVKLPVRRPIGMERRPVAGSRPTRPFVIPQPSMIVSHYQKPVAPLMRPFVNKNKIPMKAIAPILLLGEPTEIKPPYRKGPAVEMMVAKPPKQVGGVEQQRPPNGQQSPGGPPFALPDMPPHLTMSLKKNEPVPITLPIRHTKPVKDTHKPNIKPIFKTAAYESVPHGESKGPYEGLAANHGFEPSSVVVESGFRPIYRRKDDYDLEFEDNRAHDHGFQRRQDDDIDEAIESDALMIHGQDEPIRQTFEPMFIPSPLDSMAMAHVKTSASPSSGPSRESATKRNVEILPDETADVVEADEDSLGAAANVRVDPFYLPPIAGSEGSVVAFDGKAVLDVSLLGSAPGDAADPLPPVGSPGSSKTEQLVRDTPQFGPFRGEIPPIAAYLAPDTVAIYGTRGSNAVQPPVSEYANPLLPGGINAQADGGGASGEQLGSLASAKPISTKLSIVKPMGAQESAEESSSGRARSKRSPHHHPDHHGDSHDDGWQPPQTSAGSRSWSSSLLLFVAPAILLR</sequence>
<organism evidence="5">
    <name type="scientific">Anopheles sinensis</name>
    <name type="common">Mosquito</name>
    <dbReference type="NCBI Taxonomy" id="74873"/>
    <lineage>
        <taxon>Eukaryota</taxon>
        <taxon>Metazoa</taxon>
        <taxon>Ecdysozoa</taxon>
        <taxon>Arthropoda</taxon>
        <taxon>Hexapoda</taxon>
        <taxon>Insecta</taxon>
        <taxon>Pterygota</taxon>
        <taxon>Neoptera</taxon>
        <taxon>Endopterygota</taxon>
        <taxon>Diptera</taxon>
        <taxon>Nematocera</taxon>
        <taxon>Culicoidea</taxon>
        <taxon>Culicidae</taxon>
        <taxon>Anophelinae</taxon>
        <taxon>Anopheles</taxon>
    </lineage>
</organism>
<dbReference type="InterPro" id="IPR052126">
    <property type="entry name" value="Spindle_Org/Thrombomodulin"/>
</dbReference>
<keyword evidence="7" id="KW-1185">Reference proteome</keyword>
<reference evidence="5 7" key="1">
    <citation type="journal article" date="2014" name="BMC Genomics">
        <title>Genome sequence of Anopheles sinensis provides insight into genetics basis of mosquito competence for malaria parasites.</title>
        <authorList>
            <person name="Zhou D."/>
            <person name="Zhang D."/>
            <person name="Ding G."/>
            <person name="Shi L."/>
            <person name="Hou Q."/>
            <person name="Ye Y."/>
            <person name="Xu Y."/>
            <person name="Zhou H."/>
            <person name="Xiong C."/>
            <person name="Li S."/>
            <person name="Yu J."/>
            <person name="Hong S."/>
            <person name="Yu X."/>
            <person name="Zou P."/>
            <person name="Chen C."/>
            <person name="Chang X."/>
            <person name="Wang W."/>
            <person name="Lv Y."/>
            <person name="Sun Y."/>
            <person name="Ma L."/>
            <person name="Shen B."/>
            <person name="Zhu C."/>
        </authorList>
    </citation>
    <scope>NUCLEOTIDE SEQUENCE [LARGE SCALE GENOMIC DNA]</scope>
</reference>
<dbReference type="PROSITE" id="PS50836">
    <property type="entry name" value="DOMON"/>
    <property type="match status" value="1"/>
</dbReference>
<feature type="compositionally biased region" description="Pro residues" evidence="2">
    <location>
        <begin position="847"/>
        <end position="859"/>
    </location>
</feature>
<dbReference type="InterPro" id="IPR057443">
    <property type="entry name" value="At5g54830-like"/>
</dbReference>
<feature type="region of interest" description="Disordered" evidence="2">
    <location>
        <begin position="835"/>
        <end position="868"/>
    </location>
</feature>
<dbReference type="Pfam" id="PF03351">
    <property type="entry name" value="DOMON"/>
    <property type="match status" value="1"/>
</dbReference>
<feature type="compositionally biased region" description="Low complexity" evidence="2">
    <location>
        <begin position="1342"/>
        <end position="1353"/>
    </location>
</feature>
<dbReference type="VEuPathDB" id="VectorBase:ASIC012003"/>
<dbReference type="EnsemblMetazoa" id="ASIC012003-RA">
    <property type="protein sequence ID" value="ASIC012003-PA"/>
    <property type="gene ID" value="ASIC012003"/>
</dbReference>
<evidence type="ECO:0000256" key="1">
    <source>
        <dbReference type="ARBA" id="ARBA00022737"/>
    </source>
</evidence>
<feature type="domain" description="DOMON" evidence="3">
    <location>
        <begin position="299"/>
        <end position="431"/>
    </location>
</feature>
<feature type="compositionally biased region" description="Basic residues" evidence="2">
    <location>
        <begin position="1354"/>
        <end position="1365"/>
    </location>
</feature>
<dbReference type="SMART" id="SM00664">
    <property type="entry name" value="DoH"/>
    <property type="match status" value="1"/>
</dbReference>
<dbReference type="InterPro" id="IPR019545">
    <property type="entry name" value="DM13_domain"/>
</dbReference>
<dbReference type="InterPro" id="IPR045266">
    <property type="entry name" value="DOH_DOMON"/>
</dbReference>
<proteinExistence type="predicted"/>
<dbReference type="Pfam" id="PF25489">
    <property type="entry name" value="At5g54830"/>
    <property type="match status" value="1"/>
</dbReference>
<dbReference type="Pfam" id="PF10517">
    <property type="entry name" value="DM13"/>
    <property type="match status" value="2"/>
</dbReference>
<evidence type="ECO:0000259" key="3">
    <source>
        <dbReference type="PROSITE" id="PS50836"/>
    </source>
</evidence>
<evidence type="ECO:0000259" key="4">
    <source>
        <dbReference type="PROSITE" id="PS51549"/>
    </source>
</evidence>
<evidence type="ECO:0000313" key="6">
    <source>
        <dbReference type="EnsemblMetazoa" id="ASIC012003-PA"/>
    </source>
</evidence>
<feature type="region of interest" description="Disordered" evidence="2">
    <location>
        <begin position="1335"/>
        <end position="1387"/>
    </location>
</feature>
<feature type="region of interest" description="Disordered" evidence="2">
    <location>
        <begin position="462"/>
        <end position="524"/>
    </location>
</feature>
<dbReference type="OrthoDB" id="2448405at2759"/>
<reference evidence="6" key="2">
    <citation type="submission" date="2020-05" db="UniProtKB">
        <authorList>
            <consortium name="EnsemblMetazoa"/>
        </authorList>
    </citation>
    <scope>IDENTIFICATION</scope>
</reference>
<evidence type="ECO:0000256" key="2">
    <source>
        <dbReference type="SAM" id="MobiDB-lite"/>
    </source>
</evidence>
<feature type="domain" description="DM13" evidence="4">
    <location>
        <begin position="47"/>
        <end position="155"/>
    </location>
</feature>
<dbReference type="PANTHER" id="PTHR24036:SF13">
    <property type="entry name" value="PROTEIN SKELETOR, ISOFORMS D_E"/>
    <property type="match status" value="1"/>
</dbReference>
<dbReference type="SMART" id="SM00686">
    <property type="entry name" value="DM13"/>
    <property type="match status" value="2"/>
</dbReference>
<name>A0A084W1S0_ANOSI</name>
<accession>A0A084W1S0</accession>
<keyword evidence="1" id="KW-0677">Repeat</keyword>
<dbReference type="EMBL" id="ATLV01019415">
    <property type="status" value="NOT_ANNOTATED_CDS"/>
    <property type="molecule type" value="Genomic_DNA"/>
</dbReference>
<dbReference type="PROSITE" id="PS51549">
    <property type="entry name" value="DM13"/>
    <property type="match status" value="2"/>
</dbReference>
<evidence type="ECO:0000313" key="7">
    <source>
        <dbReference type="Proteomes" id="UP000030765"/>
    </source>
</evidence>